<dbReference type="RefSeq" id="WP_409078681.1">
    <property type="nucleotide sequence ID" value="NZ_CP178857.1"/>
</dbReference>
<dbReference type="Proteomes" id="UP001631987">
    <property type="component" value="Unassembled WGS sequence"/>
</dbReference>
<gene>
    <name evidence="1" type="ORF">ACKKH4_13215</name>
</gene>
<evidence type="ECO:0000313" key="2">
    <source>
        <dbReference type="Proteomes" id="UP001631987"/>
    </source>
</evidence>
<reference evidence="1 2" key="1">
    <citation type="submission" date="2024-12" db="EMBL/GenBank/DDBJ databases">
        <title>Pseudomonas species isolated from Lotus nodules promote plant growth.</title>
        <authorList>
            <person name="Yu Y.-H."/>
            <person name="Kurtenbach J."/>
            <person name="Crosbie D."/>
            <person name="Brachmann A."/>
            <person name="Marin M."/>
        </authorList>
    </citation>
    <scope>NUCLEOTIDE SEQUENCE [LARGE SCALE GENOMIC DNA]</scope>
    <source>
        <strain evidence="1 2">PLb12A</strain>
    </source>
</reference>
<dbReference type="EMBL" id="JBJVNW010000006">
    <property type="protein sequence ID" value="MFM9518201.1"/>
    <property type="molecule type" value="Genomic_DNA"/>
</dbReference>
<proteinExistence type="predicted"/>
<sequence>MSNEDFKPREPFSIDWPRQYNVGPSDEHLHAMGQFIVNYSAVEWQLSELFAFFLKMPVSEAQRLSVEANISMAGMIRYVQGQIAHSEISDQQAVDDLLHTLKSFDAISALRHKIVHWQWGLNEGPTASLTDLIKPKNSKKSNATLNISELREQCLKLMKILQAISLNGEIIRGVRTRAQILEIRKGTSPEKLFRP</sequence>
<keyword evidence="2" id="KW-1185">Reference proteome</keyword>
<comment type="caution">
    <text evidence="1">The sequence shown here is derived from an EMBL/GenBank/DDBJ whole genome shotgun (WGS) entry which is preliminary data.</text>
</comment>
<evidence type="ECO:0000313" key="1">
    <source>
        <dbReference type="EMBL" id="MFM9518201.1"/>
    </source>
</evidence>
<protein>
    <submittedName>
        <fullName evidence="1">Uncharacterized protein</fullName>
    </submittedName>
</protein>
<accession>A0ABW9H9D7</accession>
<organism evidence="1 2">
    <name type="scientific">Pseudomonas monachiensis</name>
    <dbReference type="NCBI Taxonomy" id="3060212"/>
    <lineage>
        <taxon>Bacteria</taxon>
        <taxon>Pseudomonadati</taxon>
        <taxon>Pseudomonadota</taxon>
        <taxon>Gammaproteobacteria</taxon>
        <taxon>Pseudomonadales</taxon>
        <taxon>Pseudomonadaceae</taxon>
        <taxon>Pseudomonas</taxon>
    </lineage>
</organism>
<name>A0ABW9H9D7_9PSED</name>